<dbReference type="InterPro" id="IPR009231">
    <property type="entry name" value="Chloride_chnl_CLIC-like"/>
</dbReference>
<comment type="similarity">
    <text evidence="2">Belongs to the chloride channel MCLC family.</text>
</comment>
<keyword evidence="9" id="KW-0732">Signal</keyword>
<feature type="transmembrane region" description="Helical" evidence="8">
    <location>
        <begin position="147"/>
        <end position="170"/>
    </location>
</feature>
<evidence type="ECO:0000313" key="10">
    <source>
        <dbReference type="EMBL" id="VEN58408.1"/>
    </source>
</evidence>
<evidence type="ECO:0000256" key="4">
    <source>
        <dbReference type="ARBA" id="ARBA00022692"/>
    </source>
</evidence>
<dbReference type="PANTHER" id="PTHR34093">
    <property type="entry name" value="CHLORIDE CHANNEL CLIC-LIKE PROTEIN 1"/>
    <property type="match status" value="1"/>
</dbReference>
<feature type="compositionally biased region" description="Basic and acidic residues" evidence="7">
    <location>
        <begin position="378"/>
        <end position="422"/>
    </location>
</feature>
<dbReference type="GO" id="GO:0005254">
    <property type="term" value="F:chloride channel activity"/>
    <property type="evidence" value="ECO:0007669"/>
    <property type="project" value="TreeGrafter"/>
</dbReference>
<protein>
    <recommendedName>
        <fullName evidence="3">Chloride channel CLIC-like protein 1</fullName>
    </recommendedName>
</protein>
<accession>A0A653DEJ6</accession>
<comment type="subcellular location">
    <subcellularLocation>
        <location evidence="1">Membrane</location>
        <topology evidence="1">Multi-pass membrane protein</topology>
    </subcellularLocation>
</comment>
<organism evidence="10 11">
    <name type="scientific">Callosobruchus maculatus</name>
    <name type="common">Southern cowpea weevil</name>
    <name type="synonym">Pulse bruchid</name>
    <dbReference type="NCBI Taxonomy" id="64391"/>
    <lineage>
        <taxon>Eukaryota</taxon>
        <taxon>Metazoa</taxon>
        <taxon>Ecdysozoa</taxon>
        <taxon>Arthropoda</taxon>
        <taxon>Hexapoda</taxon>
        <taxon>Insecta</taxon>
        <taxon>Pterygota</taxon>
        <taxon>Neoptera</taxon>
        <taxon>Endopterygota</taxon>
        <taxon>Coleoptera</taxon>
        <taxon>Polyphaga</taxon>
        <taxon>Cucujiformia</taxon>
        <taxon>Chrysomeloidea</taxon>
        <taxon>Chrysomelidae</taxon>
        <taxon>Bruchinae</taxon>
        <taxon>Bruchini</taxon>
        <taxon>Callosobruchus</taxon>
    </lineage>
</organism>
<sequence length="444" mass="50614">MQLIVRFLLLLLTTSGVFSNQWIDPHDMNTNAKEKLRETLGEKQIAHISIDQCNCSEQKLTDDTSLLFLKRIIALMLNSATLDEDSGQSKGRYYISDLDSEFLKDFSFRKYATQEDLQKLDGIFSSMFTKSKSDETLEALLSAKEKFLHLVLSHDTVVLVGVLVCLYVAVNLFRNRYTLREVICYFFMMILIVDYGFRYKTLREEAEEHNMNVKYSSKCDTSKMTWREWLIGSNKDCEKKVVSPLEVLLLQSKHVIIIPGTALGTAVGGFASEMWTQLPFPWNILIFPVLLLFVVLLIAVLLTVTNNQSFRINLMHLFHIEFGSRDKGDSRLTGSALNAFLEGVKSKAALEDNRQRHRPALENGHNQKKHRKSTSKPIEGKKEEKRQELKGKDNKVEQKKETEINQKSKAHNENKDSTDKQHLKGGGDGNGSSNKENIENAGDK</sequence>
<dbReference type="Proteomes" id="UP000410492">
    <property type="component" value="Unassembled WGS sequence"/>
</dbReference>
<feature type="region of interest" description="Disordered" evidence="7">
    <location>
        <begin position="357"/>
        <end position="444"/>
    </location>
</feature>
<dbReference type="AlphaFoldDB" id="A0A653DEJ6"/>
<evidence type="ECO:0000256" key="5">
    <source>
        <dbReference type="ARBA" id="ARBA00022989"/>
    </source>
</evidence>
<evidence type="ECO:0000256" key="7">
    <source>
        <dbReference type="SAM" id="MobiDB-lite"/>
    </source>
</evidence>
<name>A0A653DEJ6_CALMS</name>
<feature type="chain" id="PRO_5024832546" description="Chloride channel CLIC-like protein 1" evidence="9">
    <location>
        <begin position="20"/>
        <end position="444"/>
    </location>
</feature>
<gene>
    <name evidence="10" type="ORF">CALMAC_LOCUS16783</name>
</gene>
<evidence type="ECO:0000313" key="11">
    <source>
        <dbReference type="Proteomes" id="UP000410492"/>
    </source>
</evidence>
<feature type="signal peptide" evidence="9">
    <location>
        <begin position="1"/>
        <end position="19"/>
    </location>
</feature>
<evidence type="ECO:0000256" key="2">
    <source>
        <dbReference type="ARBA" id="ARBA00005944"/>
    </source>
</evidence>
<evidence type="ECO:0000256" key="3">
    <source>
        <dbReference type="ARBA" id="ARBA00015571"/>
    </source>
</evidence>
<dbReference type="GO" id="GO:0005783">
    <property type="term" value="C:endoplasmic reticulum"/>
    <property type="evidence" value="ECO:0007669"/>
    <property type="project" value="TreeGrafter"/>
</dbReference>
<proteinExistence type="inferred from homology"/>
<dbReference type="PANTHER" id="PTHR34093:SF1">
    <property type="entry name" value="CHLORIDE CHANNEL CLIC-LIKE PROTEIN 1"/>
    <property type="match status" value="1"/>
</dbReference>
<evidence type="ECO:0000256" key="9">
    <source>
        <dbReference type="SAM" id="SignalP"/>
    </source>
</evidence>
<keyword evidence="4 8" id="KW-0812">Transmembrane</keyword>
<evidence type="ECO:0000256" key="6">
    <source>
        <dbReference type="ARBA" id="ARBA00023136"/>
    </source>
</evidence>
<feature type="transmembrane region" description="Helical" evidence="8">
    <location>
        <begin position="284"/>
        <end position="305"/>
    </location>
</feature>
<keyword evidence="11" id="KW-1185">Reference proteome</keyword>
<evidence type="ECO:0000256" key="1">
    <source>
        <dbReference type="ARBA" id="ARBA00004141"/>
    </source>
</evidence>
<dbReference type="GO" id="GO:0016020">
    <property type="term" value="C:membrane"/>
    <property type="evidence" value="ECO:0007669"/>
    <property type="project" value="UniProtKB-SubCell"/>
</dbReference>
<keyword evidence="6 8" id="KW-0472">Membrane</keyword>
<dbReference type="OrthoDB" id="6763876at2759"/>
<feature type="transmembrane region" description="Helical" evidence="8">
    <location>
        <begin position="182"/>
        <end position="199"/>
    </location>
</feature>
<evidence type="ECO:0000256" key="8">
    <source>
        <dbReference type="SAM" id="Phobius"/>
    </source>
</evidence>
<keyword evidence="5 8" id="KW-1133">Transmembrane helix</keyword>
<reference evidence="10 11" key="1">
    <citation type="submission" date="2019-01" db="EMBL/GenBank/DDBJ databases">
        <authorList>
            <person name="Sayadi A."/>
        </authorList>
    </citation>
    <scope>NUCLEOTIDE SEQUENCE [LARGE SCALE GENOMIC DNA]</scope>
</reference>
<dbReference type="EMBL" id="CAACVG010011596">
    <property type="protein sequence ID" value="VEN58408.1"/>
    <property type="molecule type" value="Genomic_DNA"/>
</dbReference>